<dbReference type="EMBL" id="VSLA01000009">
    <property type="protein sequence ID" value="TYC86551.1"/>
    <property type="molecule type" value="Genomic_DNA"/>
</dbReference>
<evidence type="ECO:0000313" key="2">
    <source>
        <dbReference type="EMBL" id="TYC86551.1"/>
    </source>
</evidence>
<dbReference type="Pfam" id="PF14568">
    <property type="entry name" value="SUKH_6"/>
    <property type="match status" value="1"/>
</dbReference>
<evidence type="ECO:0000313" key="3">
    <source>
        <dbReference type="Proteomes" id="UP000322619"/>
    </source>
</evidence>
<dbReference type="SUPFAM" id="SSF160631">
    <property type="entry name" value="SMI1/KNR4-like"/>
    <property type="match status" value="1"/>
</dbReference>
<sequence length="136" mass="16062">MNDLTWKYVKELKNENLIENFEIENLVKLPFNLVECIKKYNGGRPNRKIFDTEVSKERVFKSLLSYNHDDLETVYLALEVLKNEGQKLIPIASDPSGNYICYNPEKKYIELWLHETNTSEKISDDFDSFLNSLYED</sequence>
<dbReference type="Proteomes" id="UP000322619">
    <property type="component" value="Unassembled WGS sequence"/>
</dbReference>
<dbReference type="InterPro" id="IPR037883">
    <property type="entry name" value="Knr4/Smi1-like_sf"/>
</dbReference>
<proteinExistence type="predicted"/>
<gene>
    <name evidence="2" type="ORF">FXB42_06135</name>
</gene>
<reference evidence="2 3" key="1">
    <citation type="submission" date="2019-08" db="EMBL/GenBank/DDBJ databases">
        <title>Isolation and enrichment of carboxydotrophic bacteria from anaerobic sludge for the production of bio-based chemicals from syngas.</title>
        <authorList>
            <person name="Antares A.L."/>
            <person name="Moreira J."/>
            <person name="Diender M."/>
            <person name="Parshina S.N."/>
            <person name="Stams A.J.M."/>
            <person name="Alves M."/>
            <person name="Alves J.I."/>
            <person name="Sousa D.Z."/>
        </authorList>
    </citation>
    <scope>NUCLEOTIDE SEQUENCE [LARGE SCALE GENOMIC DNA]</scope>
    <source>
        <strain evidence="2 3">JM</strain>
    </source>
</reference>
<organism evidence="2 3">
    <name type="scientific">Acetobacterium wieringae</name>
    <dbReference type="NCBI Taxonomy" id="52694"/>
    <lineage>
        <taxon>Bacteria</taxon>
        <taxon>Bacillati</taxon>
        <taxon>Bacillota</taxon>
        <taxon>Clostridia</taxon>
        <taxon>Eubacteriales</taxon>
        <taxon>Eubacteriaceae</taxon>
        <taxon>Acetobacterium</taxon>
    </lineage>
</organism>
<feature type="domain" description="Knr4/Smi1-like" evidence="1">
    <location>
        <begin position="12"/>
        <end position="132"/>
    </location>
</feature>
<dbReference type="InterPro" id="IPR018958">
    <property type="entry name" value="Knr4/Smi1-like_dom"/>
</dbReference>
<dbReference type="Gene3D" id="3.40.1580.10">
    <property type="entry name" value="SMI1/KNR4-like"/>
    <property type="match status" value="1"/>
</dbReference>
<evidence type="ECO:0000259" key="1">
    <source>
        <dbReference type="SMART" id="SM00860"/>
    </source>
</evidence>
<dbReference type="RefSeq" id="WP_148637149.1">
    <property type="nucleotide sequence ID" value="NZ_VSLA01000009.1"/>
</dbReference>
<dbReference type="SMART" id="SM00860">
    <property type="entry name" value="SMI1_KNR4"/>
    <property type="match status" value="1"/>
</dbReference>
<name>A0A5D0WS05_9FIRM</name>
<comment type="caution">
    <text evidence="2">The sequence shown here is derived from an EMBL/GenBank/DDBJ whole genome shotgun (WGS) entry which is preliminary data.</text>
</comment>
<protein>
    <submittedName>
        <fullName evidence="2">SMI1/KNR4 family protein</fullName>
    </submittedName>
</protein>
<dbReference type="AlphaFoldDB" id="A0A5D0WS05"/>
<accession>A0A5D0WS05</accession>